<reference evidence="1 2" key="1">
    <citation type="journal article" date="2015" name="Nature">
        <title>rRNA introns, odd ribosomes, and small enigmatic genomes across a large radiation of phyla.</title>
        <authorList>
            <person name="Brown C.T."/>
            <person name="Hug L.A."/>
            <person name="Thomas B.C."/>
            <person name="Sharon I."/>
            <person name="Castelle C.J."/>
            <person name="Singh A."/>
            <person name="Wilkins M.J."/>
            <person name="Williams K.H."/>
            <person name="Banfield J.F."/>
        </authorList>
    </citation>
    <scope>NUCLEOTIDE SEQUENCE [LARGE SCALE GENOMIC DNA]</scope>
</reference>
<proteinExistence type="predicted"/>
<dbReference type="AlphaFoldDB" id="A0A0G1XK21"/>
<evidence type="ECO:0000313" key="2">
    <source>
        <dbReference type="Proteomes" id="UP000034445"/>
    </source>
</evidence>
<comment type="caution">
    <text evidence="1">The sequence shown here is derived from an EMBL/GenBank/DDBJ whole genome shotgun (WGS) entry which is preliminary data.</text>
</comment>
<evidence type="ECO:0000313" key="1">
    <source>
        <dbReference type="EMBL" id="KKW31271.1"/>
    </source>
</evidence>
<sequence>MRKLIAAYGHTIVKGQNGWQPSDLVQEIEPREHPDDRVVRTHIHRPDLDPNSDIAYLGGGKAVVKAVHRLWLEDSTASIAFIGGIPPSMKKKFGNEIIPVSGAKIMSEAIVMCGYLSQAADVIGKTETTEDDTRELLKLAERHDQATVVAMAFRLPRCRLLLKDYVRRNGSDAAAIAERVSFVDAEQFLPEMFDEFVAMNQSKAYALTMAQERFGIQKLLATNP</sequence>
<protein>
    <recommendedName>
        <fullName evidence="3">DUF218 domain-containing protein</fullName>
    </recommendedName>
</protein>
<dbReference type="EMBL" id="LCRF01000018">
    <property type="protein sequence ID" value="KKW31271.1"/>
    <property type="molecule type" value="Genomic_DNA"/>
</dbReference>
<evidence type="ECO:0008006" key="3">
    <source>
        <dbReference type="Google" id="ProtNLM"/>
    </source>
</evidence>
<accession>A0A0G1XK21</accession>
<dbReference type="Proteomes" id="UP000034445">
    <property type="component" value="Unassembled WGS sequence"/>
</dbReference>
<name>A0A0G1XK21_9BACT</name>
<organism evidence="1 2">
    <name type="scientific">Candidatus Kaiserbacteria bacterium GW2011_GWC2_52_8b</name>
    <dbReference type="NCBI Taxonomy" id="1618676"/>
    <lineage>
        <taxon>Bacteria</taxon>
        <taxon>Candidatus Kaiseribacteriota</taxon>
    </lineage>
</organism>
<gene>
    <name evidence="1" type="ORF">UY74_C0018G0006</name>
</gene>